<dbReference type="GO" id="GO:0097730">
    <property type="term" value="C:non-motile cilium"/>
    <property type="evidence" value="ECO:0007669"/>
    <property type="project" value="TreeGrafter"/>
</dbReference>
<evidence type="ECO:0000256" key="2">
    <source>
        <dbReference type="ARBA" id="ARBA00022737"/>
    </source>
</evidence>
<dbReference type="InterPro" id="IPR057361">
    <property type="entry name" value="TPR_WDR35"/>
</dbReference>
<protein>
    <recommendedName>
        <fullName evidence="4">IFT121-like TPR repeats domain-containing protein</fullName>
    </recommendedName>
</protein>
<keyword evidence="6" id="KW-1185">Reference proteome</keyword>
<sequence>MHLNKAAMVKHAEFNGIINLAEVKAYFGDYQGAEKLFLSSDRCDLAVNLRRRLGDWFRVAQLAKESGVVVRDKELSEVWTAIGDHYFSKQDWAQAADLYKQGGEYKKLVRCLNLLEDYTDLENVVSELPDGHPLLPELAGIFSSIGLGQQAIFALMKCARYKEAIDVCLELNEWQIALDLLPALSGDNDVSVSKRRLDNQLKASVLHLLEQGWTVQAVELLKRAGHYLDAAKLMLREAQSAAKAGCSLRKVKEIYVLVGLLVEKHHDRMRYEQENRLGDGRCQSTTILESMLNETADEVEEGEGDGTDEEEENGEKATEKEEEKTLFTEEFSEDGGRGDRGGGHKTIAERRQATKENSGRKRKKVNCPLAKRLLLSTYEVTRLVDQPWRGAEAYHFLMLCQNQLYSGHYEHALRTALLLRDLDDIIEPQKVYSIIAVCALSARAFATASKAFLKLKNLPNWTPAQREELENLAVNIFSRYPPKNQVKSSSSMELDAMLER</sequence>
<dbReference type="InterPro" id="IPR039857">
    <property type="entry name" value="Ift122/121"/>
</dbReference>
<organism evidence="5 6">
    <name type="scientific">Dibothriocephalus latus</name>
    <name type="common">Fish tapeworm</name>
    <name type="synonym">Diphyllobothrium latum</name>
    <dbReference type="NCBI Taxonomy" id="60516"/>
    <lineage>
        <taxon>Eukaryota</taxon>
        <taxon>Metazoa</taxon>
        <taxon>Spiralia</taxon>
        <taxon>Lophotrochozoa</taxon>
        <taxon>Platyhelminthes</taxon>
        <taxon>Cestoda</taxon>
        <taxon>Eucestoda</taxon>
        <taxon>Diphyllobothriidea</taxon>
        <taxon>Diphyllobothriidae</taxon>
        <taxon>Dibothriocephalus</taxon>
    </lineage>
</organism>
<evidence type="ECO:0000256" key="1">
    <source>
        <dbReference type="ARBA" id="ARBA00022574"/>
    </source>
</evidence>
<feature type="compositionally biased region" description="Basic and acidic residues" evidence="3">
    <location>
        <begin position="334"/>
        <end position="359"/>
    </location>
</feature>
<dbReference type="PANTHER" id="PTHR12764">
    <property type="entry name" value="WD REPEAT DOMAIN-RELATED"/>
    <property type="match status" value="1"/>
</dbReference>
<reference evidence="5 6" key="1">
    <citation type="submission" date="2018-11" db="EMBL/GenBank/DDBJ databases">
        <authorList>
            <consortium name="Pathogen Informatics"/>
        </authorList>
    </citation>
    <scope>NUCLEOTIDE SEQUENCE [LARGE SCALE GENOMIC DNA]</scope>
</reference>
<dbReference type="Proteomes" id="UP000281553">
    <property type="component" value="Unassembled WGS sequence"/>
</dbReference>
<gene>
    <name evidence="5" type="ORF">DILT_LOCUS30</name>
</gene>
<feature type="compositionally biased region" description="Acidic residues" evidence="3">
    <location>
        <begin position="296"/>
        <end position="313"/>
    </location>
</feature>
<name>A0A3P6PJF0_DIBLA</name>
<dbReference type="GO" id="GO:1905515">
    <property type="term" value="P:non-motile cilium assembly"/>
    <property type="evidence" value="ECO:0007669"/>
    <property type="project" value="TreeGrafter"/>
</dbReference>
<dbReference type="EMBL" id="UYRU01000132">
    <property type="protein sequence ID" value="VDK29553.1"/>
    <property type="molecule type" value="Genomic_DNA"/>
</dbReference>
<dbReference type="GO" id="GO:0061512">
    <property type="term" value="P:protein localization to cilium"/>
    <property type="evidence" value="ECO:0007669"/>
    <property type="project" value="TreeGrafter"/>
</dbReference>
<feature type="region of interest" description="Disordered" evidence="3">
    <location>
        <begin position="296"/>
        <end position="364"/>
    </location>
</feature>
<evidence type="ECO:0000313" key="6">
    <source>
        <dbReference type="Proteomes" id="UP000281553"/>
    </source>
</evidence>
<dbReference type="Gene3D" id="1.25.40.470">
    <property type="match status" value="1"/>
</dbReference>
<dbReference type="OrthoDB" id="10260567at2759"/>
<dbReference type="PANTHER" id="PTHR12764:SF5">
    <property type="entry name" value="LD29485P"/>
    <property type="match status" value="1"/>
</dbReference>
<dbReference type="Pfam" id="PF25768">
    <property type="entry name" value="TPR_IFT121"/>
    <property type="match status" value="1"/>
</dbReference>
<evidence type="ECO:0000259" key="4">
    <source>
        <dbReference type="Pfam" id="PF25768"/>
    </source>
</evidence>
<dbReference type="GO" id="GO:0030991">
    <property type="term" value="C:intraciliary transport particle A"/>
    <property type="evidence" value="ECO:0007669"/>
    <property type="project" value="TreeGrafter"/>
</dbReference>
<dbReference type="SUPFAM" id="SSF48452">
    <property type="entry name" value="TPR-like"/>
    <property type="match status" value="1"/>
</dbReference>
<dbReference type="InterPro" id="IPR057979">
    <property type="entry name" value="TPR_IFT121"/>
</dbReference>
<keyword evidence="2" id="KW-0677">Repeat</keyword>
<feature type="domain" description="IFT121-like TPR repeats" evidence="4">
    <location>
        <begin position="385"/>
        <end position="484"/>
    </location>
</feature>
<feature type="compositionally biased region" description="Basic and acidic residues" evidence="3">
    <location>
        <begin position="314"/>
        <end position="327"/>
    </location>
</feature>
<evidence type="ECO:0000256" key="3">
    <source>
        <dbReference type="SAM" id="MobiDB-lite"/>
    </source>
</evidence>
<evidence type="ECO:0000313" key="5">
    <source>
        <dbReference type="EMBL" id="VDK29553.1"/>
    </source>
</evidence>
<dbReference type="GO" id="GO:0035721">
    <property type="term" value="P:intraciliary retrograde transport"/>
    <property type="evidence" value="ECO:0007669"/>
    <property type="project" value="TreeGrafter"/>
</dbReference>
<accession>A0A3P6PJF0</accession>
<dbReference type="AlphaFoldDB" id="A0A3P6PJF0"/>
<proteinExistence type="predicted"/>
<dbReference type="Pfam" id="PF25170">
    <property type="entry name" value="TPR_WDR35"/>
    <property type="match status" value="1"/>
</dbReference>
<dbReference type="InterPro" id="IPR011990">
    <property type="entry name" value="TPR-like_helical_dom_sf"/>
</dbReference>
<keyword evidence="1" id="KW-0853">WD repeat</keyword>